<dbReference type="PANTHER" id="PTHR43639">
    <property type="entry name" value="OXIDOREDUCTASE, SHORT-CHAIN DEHYDROGENASE/REDUCTASE FAMILY (AFU_ORTHOLOGUE AFUA_5G02870)"/>
    <property type="match status" value="1"/>
</dbReference>
<comment type="similarity">
    <text evidence="1">Belongs to the short-chain dehydrogenases/reductases (SDR) family.</text>
</comment>
<dbReference type="InterPro" id="IPR020904">
    <property type="entry name" value="Sc_DH/Rdtase_CS"/>
</dbReference>
<dbReference type="FunFam" id="3.40.50.720:FF:000084">
    <property type="entry name" value="Short-chain dehydrogenase reductase"/>
    <property type="match status" value="1"/>
</dbReference>
<dbReference type="AlphaFoldDB" id="A0A2V1GYA2"/>
<dbReference type="GO" id="GO:0016491">
    <property type="term" value="F:oxidoreductase activity"/>
    <property type="evidence" value="ECO:0007669"/>
    <property type="project" value="UniProtKB-KW"/>
</dbReference>
<evidence type="ECO:0000256" key="2">
    <source>
        <dbReference type="ARBA" id="ARBA00023002"/>
    </source>
</evidence>
<dbReference type="RefSeq" id="WP_116688371.1">
    <property type="nucleotide sequence ID" value="NZ_CAWNYD010000009.1"/>
</dbReference>
<name>A0A2V1GYA2_9GAMM</name>
<protein>
    <submittedName>
        <fullName evidence="3">Pteridine reductase</fullName>
    </submittedName>
</protein>
<reference evidence="3 4" key="1">
    <citation type="submission" date="2018-04" db="EMBL/GenBank/DDBJ databases">
        <title>Thalassorhabdus spongiae gen. nov., sp. nov., isolated from a marine sponge in South-West Iceland.</title>
        <authorList>
            <person name="Knobloch S."/>
            <person name="Daussin A."/>
            <person name="Johannsson R."/>
            <person name="Marteinsson V.T."/>
        </authorList>
    </citation>
    <scope>NUCLEOTIDE SEQUENCE [LARGE SCALE GENOMIC DNA]</scope>
    <source>
        <strain evidence="3 4">Hp12</strain>
    </source>
</reference>
<dbReference type="NCBIfam" id="NF006598">
    <property type="entry name" value="PRK09135.1"/>
    <property type="match status" value="1"/>
</dbReference>
<dbReference type="PRINTS" id="PR00080">
    <property type="entry name" value="SDRFAMILY"/>
</dbReference>
<dbReference type="EMBL" id="QDDL01000009">
    <property type="protein sequence ID" value="PVZ65630.1"/>
    <property type="molecule type" value="Genomic_DNA"/>
</dbReference>
<accession>A0A2V1GYA2</accession>
<keyword evidence="2" id="KW-0560">Oxidoreductase</keyword>
<organism evidence="3 4">
    <name type="scientific">Pelagibaculum spongiae</name>
    <dbReference type="NCBI Taxonomy" id="2080658"/>
    <lineage>
        <taxon>Bacteria</taxon>
        <taxon>Pseudomonadati</taxon>
        <taxon>Pseudomonadota</taxon>
        <taxon>Gammaproteobacteria</taxon>
        <taxon>Oceanospirillales</taxon>
        <taxon>Pelagibaculum</taxon>
    </lineage>
</organism>
<dbReference type="PRINTS" id="PR00081">
    <property type="entry name" value="GDHRDH"/>
</dbReference>
<dbReference type="InterPro" id="IPR036291">
    <property type="entry name" value="NAD(P)-bd_dom_sf"/>
</dbReference>
<dbReference type="SUPFAM" id="SSF51735">
    <property type="entry name" value="NAD(P)-binding Rossmann-fold domains"/>
    <property type="match status" value="1"/>
</dbReference>
<dbReference type="PANTHER" id="PTHR43639:SF1">
    <property type="entry name" value="SHORT-CHAIN DEHYDROGENASE_REDUCTASE FAMILY PROTEIN"/>
    <property type="match status" value="1"/>
</dbReference>
<keyword evidence="4" id="KW-1185">Reference proteome</keyword>
<dbReference type="Pfam" id="PF13561">
    <property type="entry name" value="adh_short_C2"/>
    <property type="match status" value="1"/>
</dbReference>
<gene>
    <name evidence="3" type="ORF">DC094_17235</name>
</gene>
<evidence type="ECO:0000256" key="1">
    <source>
        <dbReference type="ARBA" id="ARBA00006484"/>
    </source>
</evidence>
<sequence>MAHSPQLPVALITGAAKRIGAAIARQLHQQGYRIVLHCNQSLLQAQALANMFNQHRSNSAIVVQADLLQQSELQTMVEKITVHFGRIDLLVNNASSFYPTAIGDVTEADWSDLLGSNLKAPFFLSQLCQPYLKQQQGSIINITDIHGERPMPGFAVYSIAKAGLIQMTKALAKELAPEIRVNAVSPGAILWPEAQTESDEIAQQKTLDKIALGRLGEEQDIANTVLFLAKHSPYITGQVIAVDGGRTLTI</sequence>
<dbReference type="InterPro" id="IPR002347">
    <property type="entry name" value="SDR_fam"/>
</dbReference>
<evidence type="ECO:0000313" key="3">
    <source>
        <dbReference type="EMBL" id="PVZ65630.1"/>
    </source>
</evidence>
<proteinExistence type="inferred from homology"/>
<dbReference type="Proteomes" id="UP000244906">
    <property type="component" value="Unassembled WGS sequence"/>
</dbReference>
<comment type="caution">
    <text evidence="3">The sequence shown here is derived from an EMBL/GenBank/DDBJ whole genome shotgun (WGS) entry which is preliminary data.</text>
</comment>
<dbReference type="PROSITE" id="PS00061">
    <property type="entry name" value="ADH_SHORT"/>
    <property type="match status" value="1"/>
</dbReference>
<dbReference type="OrthoDB" id="9793499at2"/>
<evidence type="ECO:0000313" key="4">
    <source>
        <dbReference type="Proteomes" id="UP000244906"/>
    </source>
</evidence>
<dbReference type="Gene3D" id="3.40.50.720">
    <property type="entry name" value="NAD(P)-binding Rossmann-like Domain"/>
    <property type="match status" value="1"/>
</dbReference>